<dbReference type="OrthoDB" id="9805307at2"/>
<dbReference type="EMBL" id="CP022657">
    <property type="protein sequence ID" value="ASS76371.1"/>
    <property type="molecule type" value="Genomic_DNA"/>
</dbReference>
<dbReference type="GO" id="GO:0003824">
    <property type="term" value="F:catalytic activity"/>
    <property type="evidence" value="ECO:0007669"/>
    <property type="project" value="InterPro"/>
</dbReference>
<dbReference type="Pfam" id="PF01557">
    <property type="entry name" value="FAA_hydrolase"/>
    <property type="match status" value="1"/>
</dbReference>
<organism evidence="2 3">
    <name type="scientific">Tumebacillus algifaecis</name>
    <dbReference type="NCBI Taxonomy" id="1214604"/>
    <lineage>
        <taxon>Bacteria</taxon>
        <taxon>Bacillati</taxon>
        <taxon>Bacillota</taxon>
        <taxon>Bacilli</taxon>
        <taxon>Bacillales</taxon>
        <taxon>Alicyclobacillaceae</taxon>
        <taxon>Tumebacillus</taxon>
    </lineage>
</organism>
<evidence type="ECO:0000259" key="1">
    <source>
        <dbReference type="Pfam" id="PF01557"/>
    </source>
</evidence>
<dbReference type="Gene3D" id="3.90.850.10">
    <property type="entry name" value="Fumarylacetoacetase-like, C-terminal domain"/>
    <property type="match status" value="1"/>
</dbReference>
<keyword evidence="3" id="KW-1185">Reference proteome</keyword>
<evidence type="ECO:0000313" key="2">
    <source>
        <dbReference type="EMBL" id="ASS76371.1"/>
    </source>
</evidence>
<dbReference type="KEGG" id="tab:CIG75_16370"/>
<dbReference type="PANTHER" id="PTHR43211">
    <property type="entry name" value="FUMARYLACETOACETATE HYDROLASE"/>
    <property type="match status" value="1"/>
</dbReference>
<sequence length="331" mass="36630">MKFVSYQHPELGERAGYLQHDHVLDLALAQGHAQEQGRCLSQRPLPVTMAGILELEGEGLQAARAIAEYTANTQVASLPFALPLERAQLLAPVPRPRSFRDFYAFEEHVKTARGRRGLEMVPEWYDFPVFYFSNHNAFVGTDALVERPAYTKWLDFELEIACVIGKTGRDIKASDAAQHIAGFAILNDWSARDVQREEVKVGLGPAKGKDFATSMGPYLLTLDELEDVRDGDRWNLEMTAKVNGQELSRGNFRTIYFSFADLIARASEGVTLYPGDVIGSGTVGTGCILELGTDVHRWLEPGDLVEMEIERLGVLRNTVKEEGGSGCAILS</sequence>
<name>A0A223D457_9BACL</name>
<protein>
    <submittedName>
        <fullName evidence="2">Fumarylacetoacetase</fullName>
    </submittedName>
</protein>
<dbReference type="Proteomes" id="UP000214688">
    <property type="component" value="Chromosome"/>
</dbReference>
<dbReference type="AlphaFoldDB" id="A0A223D457"/>
<dbReference type="PANTHER" id="PTHR43211:SF1">
    <property type="entry name" value="BLL6422 PROTEIN"/>
    <property type="match status" value="1"/>
</dbReference>
<dbReference type="SUPFAM" id="SSF56529">
    <property type="entry name" value="FAH"/>
    <property type="match status" value="1"/>
</dbReference>
<accession>A0A223D457</accession>
<proteinExistence type="predicted"/>
<gene>
    <name evidence="2" type="ORF">CIG75_16370</name>
</gene>
<dbReference type="InterPro" id="IPR011234">
    <property type="entry name" value="Fumarylacetoacetase-like_C"/>
</dbReference>
<evidence type="ECO:0000313" key="3">
    <source>
        <dbReference type="Proteomes" id="UP000214688"/>
    </source>
</evidence>
<feature type="domain" description="Fumarylacetoacetase-like C-terminal" evidence="1">
    <location>
        <begin position="99"/>
        <end position="319"/>
    </location>
</feature>
<dbReference type="InterPro" id="IPR036663">
    <property type="entry name" value="Fumarylacetoacetase_C_sf"/>
</dbReference>
<dbReference type="RefSeq" id="WP_094237604.1">
    <property type="nucleotide sequence ID" value="NZ_CP022657.1"/>
</dbReference>
<reference evidence="2 3" key="1">
    <citation type="journal article" date="2015" name="Int. J. Syst. Evol. Microbiol.">
        <title>Tumebacillus algifaecis sp. nov., isolated from decomposing algal scum.</title>
        <authorList>
            <person name="Wu Y.F."/>
            <person name="Zhang B."/>
            <person name="Xing P."/>
            <person name="Wu Q.L."/>
            <person name="Liu S.J."/>
        </authorList>
    </citation>
    <scope>NUCLEOTIDE SEQUENCE [LARGE SCALE GENOMIC DNA]</scope>
    <source>
        <strain evidence="2 3">THMBR28</strain>
    </source>
</reference>